<dbReference type="STRING" id="905079.L1JAL1"/>
<keyword evidence="4" id="KW-1185">Reference proteome</keyword>
<feature type="compositionally biased region" description="Polar residues" evidence="1">
    <location>
        <begin position="900"/>
        <end position="909"/>
    </location>
</feature>
<dbReference type="RefSeq" id="XP_005832563.1">
    <property type="nucleotide sequence ID" value="XM_005832506.1"/>
</dbReference>
<feature type="region of interest" description="Disordered" evidence="1">
    <location>
        <begin position="489"/>
        <end position="533"/>
    </location>
</feature>
<feature type="compositionally biased region" description="Basic and acidic residues" evidence="1">
    <location>
        <begin position="505"/>
        <end position="515"/>
    </location>
</feature>
<feature type="compositionally biased region" description="Polar residues" evidence="1">
    <location>
        <begin position="516"/>
        <end position="526"/>
    </location>
</feature>
<reference evidence="3" key="3">
    <citation type="submission" date="2016-03" db="UniProtKB">
        <authorList>
            <consortium name="EnsemblProtists"/>
        </authorList>
    </citation>
    <scope>IDENTIFICATION</scope>
</reference>
<feature type="region of interest" description="Disordered" evidence="1">
    <location>
        <begin position="900"/>
        <end position="1025"/>
    </location>
</feature>
<name>L1JAL1_GUITC</name>
<evidence type="ECO:0000313" key="3">
    <source>
        <dbReference type="EnsemblProtists" id="EKX45583"/>
    </source>
</evidence>
<evidence type="ECO:0000313" key="4">
    <source>
        <dbReference type="Proteomes" id="UP000011087"/>
    </source>
</evidence>
<dbReference type="Proteomes" id="UP000011087">
    <property type="component" value="Unassembled WGS sequence"/>
</dbReference>
<dbReference type="GeneID" id="17302350"/>
<dbReference type="PaxDb" id="55529-EKX45583"/>
<protein>
    <submittedName>
        <fullName evidence="2 3">Uncharacterized protein</fullName>
    </submittedName>
</protein>
<evidence type="ECO:0000313" key="2">
    <source>
        <dbReference type="EMBL" id="EKX45583.1"/>
    </source>
</evidence>
<dbReference type="EnsemblProtists" id="EKX45583">
    <property type="protein sequence ID" value="EKX45583"/>
    <property type="gene ID" value="GUITHDRAFT_138807"/>
</dbReference>
<feature type="region of interest" description="Disordered" evidence="1">
    <location>
        <begin position="741"/>
        <end position="766"/>
    </location>
</feature>
<reference evidence="2 4" key="1">
    <citation type="journal article" date="2012" name="Nature">
        <title>Algal genomes reveal evolutionary mosaicism and the fate of nucleomorphs.</title>
        <authorList>
            <consortium name="DOE Joint Genome Institute"/>
            <person name="Curtis B.A."/>
            <person name="Tanifuji G."/>
            <person name="Burki F."/>
            <person name="Gruber A."/>
            <person name="Irimia M."/>
            <person name="Maruyama S."/>
            <person name="Arias M.C."/>
            <person name="Ball S.G."/>
            <person name="Gile G.H."/>
            <person name="Hirakawa Y."/>
            <person name="Hopkins J.F."/>
            <person name="Kuo A."/>
            <person name="Rensing S.A."/>
            <person name="Schmutz J."/>
            <person name="Symeonidi A."/>
            <person name="Elias M."/>
            <person name="Eveleigh R.J."/>
            <person name="Herman E.K."/>
            <person name="Klute M.J."/>
            <person name="Nakayama T."/>
            <person name="Obornik M."/>
            <person name="Reyes-Prieto A."/>
            <person name="Armbrust E.V."/>
            <person name="Aves S.J."/>
            <person name="Beiko R.G."/>
            <person name="Coutinho P."/>
            <person name="Dacks J.B."/>
            <person name="Durnford D.G."/>
            <person name="Fast N.M."/>
            <person name="Green B.R."/>
            <person name="Grisdale C.J."/>
            <person name="Hempel F."/>
            <person name="Henrissat B."/>
            <person name="Hoppner M.P."/>
            <person name="Ishida K."/>
            <person name="Kim E."/>
            <person name="Koreny L."/>
            <person name="Kroth P.G."/>
            <person name="Liu Y."/>
            <person name="Malik S.B."/>
            <person name="Maier U.G."/>
            <person name="McRose D."/>
            <person name="Mock T."/>
            <person name="Neilson J.A."/>
            <person name="Onodera N.T."/>
            <person name="Poole A.M."/>
            <person name="Pritham E.J."/>
            <person name="Richards T.A."/>
            <person name="Rocap G."/>
            <person name="Roy S.W."/>
            <person name="Sarai C."/>
            <person name="Schaack S."/>
            <person name="Shirato S."/>
            <person name="Slamovits C.H."/>
            <person name="Spencer D.F."/>
            <person name="Suzuki S."/>
            <person name="Worden A.Z."/>
            <person name="Zauner S."/>
            <person name="Barry K."/>
            <person name="Bell C."/>
            <person name="Bharti A.K."/>
            <person name="Crow J.A."/>
            <person name="Grimwood J."/>
            <person name="Kramer R."/>
            <person name="Lindquist E."/>
            <person name="Lucas S."/>
            <person name="Salamov A."/>
            <person name="McFadden G.I."/>
            <person name="Lane C.E."/>
            <person name="Keeling P.J."/>
            <person name="Gray M.W."/>
            <person name="Grigoriev I.V."/>
            <person name="Archibald J.M."/>
        </authorList>
    </citation>
    <scope>NUCLEOTIDE SEQUENCE</scope>
    <source>
        <strain evidence="2 4">CCMP2712</strain>
    </source>
</reference>
<evidence type="ECO:0000256" key="1">
    <source>
        <dbReference type="SAM" id="MobiDB-lite"/>
    </source>
</evidence>
<dbReference type="AlphaFoldDB" id="L1JAL1"/>
<feature type="compositionally biased region" description="Basic and acidic residues" evidence="1">
    <location>
        <begin position="742"/>
        <end position="766"/>
    </location>
</feature>
<dbReference type="HOGENOM" id="CLU_285051_0_0_1"/>
<proteinExistence type="predicted"/>
<accession>L1JAL1</accession>
<organism evidence="2">
    <name type="scientific">Guillardia theta (strain CCMP2712)</name>
    <name type="common">Cryptophyte</name>
    <dbReference type="NCBI Taxonomy" id="905079"/>
    <lineage>
        <taxon>Eukaryota</taxon>
        <taxon>Cryptophyceae</taxon>
        <taxon>Pyrenomonadales</taxon>
        <taxon>Geminigeraceae</taxon>
        <taxon>Guillardia</taxon>
    </lineage>
</organism>
<reference evidence="4" key="2">
    <citation type="submission" date="2012-11" db="EMBL/GenBank/DDBJ databases">
        <authorList>
            <person name="Kuo A."/>
            <person name="Curtis B.A."/>
            <person name="Tanifuji G."/>
            <person name="Burki F."/>
            <person name="Gruber A."/>
            <person name="Irimia M."/>
            <person name="Maruyama S."/>
            <person name="Arias M.C."/>
            <person name="Ball S.G."/>
            <person name="Gile G.H."/>
            <person name="Hirakawa Y."/>
            <person name="Hopkins J.F."/>
            <person name="Rensing S.A."/>
            <person name="Schmutz J."/>
            <person name="Symeonidi A."/>
            <person name="Elias M."/>
            <person name="Eveleigh R.J."/>
            <person name="Herman E.K."/>
            <person name="Klute M.J."/>
            <person name="Nakayama T."/>
            <person name="Obornik M."/>
            <person name="Reyes-Prieto A."/>
            <person name="Armbrust E.V."/>
            <person name="Aves S.J."/>
            <person name="Beiko R.G."/>
            <person name="Coutinho P."/>
            <person name="Dacks J.B."/>
            <person name="Durnford D.G."/>
            <person name="Fast N.M."/>
            <person name="Green B.R."/>
            <person name="Grisdale C."/>
            <person name="Hempe F."/>
            <person name="Henrissat B."/>
            <person name="Hoppner M.P."/>
            <person name="Ishida K.-I."/>
            <person name="Kim E."/>
            <person name="Koreny L."/>
            <person name="Kroth P.G."/>
            <person name="Liu Y."/>
            <person name="Malik S.-B."/>
            <person name="Maier U.G."/>
            <person name="McRose D."/>
            <person name="Mock T."/>
            <person name="Neilson J.A."/>
            <person name="Onodera N.T."/>
            <person name="Poole A.M."/>
            <person name="Pritham E.J."/>
            <person name="Richards T.A."/>
            <person name="Rocap G."/>
            <person name="Roy S.W."/>
            <person name="Sarai C."/>
            <person name="Schaack S."/>
            <person name="Shirato S."/>
            <person name="Slamovits C.H."/>
            <person name="Spencer D.F."/>
            <person name="Suzuki S."/>
            <person name="Worden A.Z."/>
            <person name="Zauner S."/>
            <person name="Barry K."/>
            <person name="Bell C."/>
            <person name="Bharti A.K."/>
            <person name="Crow J.A."/>
            <person name="Grimwood J."/>
            <person name="Kramer R."/>
            <person name="Lindquist E."/>
            <person name="Lucas S."/>
            <person name="Salamov A."/>
            <person name="McFadden G.I."/>
            <person name="Lane C.E."/>
            <person name="Keeling P.J."/>
            <person name="Gray M.W."/>
            <person name="Grigoriev I.V."/>
            <person name="Archibald J.M."/>
        </authorList>
    </citation>
    <scope>NUCLEOTIDE SEQUENCE</scope>
    <source>
        <strain evidence="4">CCMP2712</strain>
    </source>
</reference>
<gene>
    <name evidence="2" type="ORF">GUITHDRAFT_138807</name>
</gene>
<feature type="compositionally biased region" description="Basic and acidic residues" evidence="1">
    <location>
        <begin position="910"/>
        <end position="955"/>
    </location>
</feature>
<dbReference type="EMBL" id="JH992998">
    <property type="protein sequence ID" value="EKX45583.1"/>
    <property type="molecule type" value="Genomic_DNA"/>
</dbReference>
<sequence length="1088" mass="123505">MSGDLEAPQWLETMRKEVLASKEWEGLFQVAQHLAKKHPNVNGEEGWAKLSLEEKETVISLVEDKVRKEPKFSEFNQHLSRYVDRVLQEQVASVASSSPHSGGGRDVPSNRRLNLDHHQLMEVAGDGASSLLARWPDQWQELKVVGVRGLPHRLRNELWKQRLCDVKERSSFLSLQAGNRLYVLSDRDPEVSKHLRSVMDSEFGSYDLVSLQVPCKSVLSYLHKKLGGPVENPLHAIVIVLVWSISQAEPEVPVTVTLVERSLTLLDEVQYEQLFEIGSYLPRPHGLYDKTVKAACELLEQANPELYKLFLSCTGNEDQQDPQKDEMTLFTERLELWKGKGRDRRSKQKQEVCAARSSKHIPWDFTAVGSSRNEIFFHLLLPVLRTLFAGHLTSMEGTSCLWDCLLLFGQEAMPPLAASFLLCLEESVRELVPAGSSLRVLEAALNLTHGIVDIMDVQTEFERHFWIKMRSSNQLRRSREDMLKSLIIRERRSSGPAAEQQPHARVKEGKTKERANLSSTETQTDMDVTEEQDPQRILSAEAILAPLASSQEVDEALPSHRTKDGREPAKPIHISEAPAQRVKDVLELWYGRKIFSVTVPNFSASVKRLSLLADKVINLPENEELFSAVVQHEKKIPCPVARFQGSNLRLPKTSNVDVPLFQLLASKYPRLENDFRKPMMRCEIIDPKTDKMHEFYLAPLRKGDVHGTDAVSEELSQLGIFLSSEQVIEIARCLESYSALPPRDDVKRTDPRAEGREGREGREGAPGIDEKIGFDVRVDAKLNEVLDEIKKEDMKVLLEPPVGKEATKKVILSKMQSDMAAALKVSADFFHPLELHEMQNYLMAEFNLHSPYNSFKNRTAMQIYDELVDLVGNAYSKLRRTASFSRVLRTILRGRPHATFTKTAEQAASTERRLMQDVKQPQLKEDVKQPQLKEDVKQPQLKEDVKQPQLKEDVKQPQQNSPLSSKALDASRPQSSSEPPSHPPSRLTEHSPLRYPPPCDAFRLRGDTCSSTTSPRPPDEPSQIKFSRETKFFYTVGKERKGPSDLDGLKQLFSQGIVTSSAYIWYKEIGKQWIRLREDTQLLEHLTA</sequence>
<dbReference type="KEGG" id="gtt:GUITHDRAFT_138807"/>